<gene>
    <name evidence="1" type="ORF">A7A08_00521</name>
</gene>
<protein>
    <recommendedName>
        <fullName evidence="3">Sulfotransferase domain protein</fullName>
    </recommendedName>
</protein>
<comment type="caution">
    <text evidence="1">The sequence shown here is derived from an EMBL/GenBank/DDBJ whole genome shotgun (WGS) entry which is preliminary data.</text>
</comment>
<dbReference type="EMBL" id="MASI01000001">
    <property type="protein sequence ID" value="ODA68689.1"/>
    <property type="molecule type" value="Genomic_DNA"/>
</dbReference>
<dbReference type="InterPro" id="IPR027417">
    <property type="entry name" value="P-loop_NTPase"/>
</dbReference>
<dbReference type="Gene3D" id="3.40.50.300">
    <property type="entry name" value="P-loop containing nucleotide triphosphate hydrolases"/>
    <property type="match status" value="1"/>
</dbReference>
<dbReference type="OrthoDB" id="7062607at2"/>
<dbReference type="RefSeq" id="WP_069093938.1">
    <property type="nucleotide sequence ID" value="NZ_MASI01000001.1"/>
</dbReference>
<evidence type="ECO:0000313" key="1">
    <source>
        <dbReference type="EMBL" id="ODA68689.1"/>
    </source>
</evidence>
<accession>A0A1E2S2Y2</accession>
<sequence length="297" mass="32616">MVQAPPKTLLYIGGYGRSGSTLLGRILALNPDVLNLGEVITAPRFLQRPGRRCICGETLRDCPVWAPVLRGVVDEPTRFADRRTHLKLLERIAETAHKRYIVDASKTAWLHASHAFYLRRKLSIPLHMLHLVRDPRAVLWSVFRLRDERRGAPDSALGRASLAVKVAVSWVFANLAAELFRLRAGRDVTRALYNDVILKGLPAPLDEIIPGAPLTGRVLSDEAGSNHAIAGNPMRVIKSATVALDEEWCEKLPVAVGCLVSVICFPLLIRYGLPVWRWRGGTALPSHAPGSIGGSDS</sequence>
<evidence type="ECO:0008006" key="3">
    <source>
        <dbReference type="Google" id="ProtNLM"/>
    </source>
</evidence>
<organism evidence="1 2">
    <name type="scientific">Methyloligella halotolerans</name>
    <dbReference type="NCBI Taxonomy" id="1177755"/>
    <lineage>
        <taxon>Bacteria</taxon>
        <taxon>Pseudomonadati</taxon>
        <taxon>Pseudomonadota</taxon>
        <taxon>Alphaproteobacteria</taxon>
        <taxon>Hyphomicrobiales</taxon>
        <taxon>Hyphomicrobiaceae</taxon>
        <taxon>Methyloligella</taxon>
    </lineage>
</organism>
<dbReference type="AlphaFoldDB" id="A0A1E2S2Y2"/>
<dbReference type="STRING" id="1177755.A7A08_00521"/>
<proteinExistence type="predicted"/>
<keyword evidence="2" id="KW-1185">Reference proteome</keyword>
<dbReference type="SUPFAM" id="SSF52540">
    <property type="entry name" value="P-loop containing nucleoside triphosphate hydrolases"/>
    <property type="match status" value="1"/>
</dbReference>
<reference evidence="1 2" key="1">
    <citation type="submission" date="2016-07" db="EMBL/GenBank/DDBJ databases">
        <title>Draft genome sequence of Methyloligella halotolerans C2T (VKM B-2706T=CCUG 61687T=DSM 25045T), a halotolerant polyhydroxybutyrate accumulating methylotroph.</title>
        <authorList>
            <person name="Vasilenko O.V."/>
            <person name="Doronina N.V."/>
            <person name="Poroshina M.N."/>
            <person name="Tarlachkov S.V."/>
            <person name="Trotsenko Y.A."/>
        </authorList>
    </citation>
    <scope>NUCLEOTIDE SEQUENCE [LARGE SCALE GENOMIC DNA]</scope>
    <source>
        <strain evidence="1 2">VKM B-2706</strain>
    </source>
</reference>
<name>A0A1E2S2Y2_9HYPH</name>
<dbReference type="Proteomes" id="UP000095087">
    <property type="component" value="Unassembled WGS sequence"/>
</dbReference>
<evidence type="ECO:0000313" key="2">
    <source>
        <dbReference type="Proteomes" id="UP000095087"/>
    </source>
</evidence>
<dbReference type="PATRIC" id="fig|1177755.3.peg.518"/>